<evidence type="ECO:0000313" key="2">
    <source>
        <dbReference type="Proteomes" id="UP000054560"/>
    </source>
</evidence>
<dbReference type="AlphaFoldDB" id="A0A0L0EXY9"/>
<gene>
    <name evidence="1" type="ORF">SARC_18224</name>
</gene>
<feature type="non-terminal residue" evidence="1">
    <location>
        <position position="1"/>
    </location>
</feature>
<keyword evidence="2" id="KW-1185">Reference proteome</keyword>
<dbReference type="EMBL" id="KQ256259">
    <property type="protein sequence ID" value="KNC69269.1"/>
    <property type="molecule type" value="Genomic_DNA"/>
</dbReference>
<reference evidence="1 2" key="1">
    <citation type="submission" date="2011-02" db="EMBL/GenBank/DDBJ databases">
        <title>The Genome Sequence of Sphaeroforma arctica JP610.</title>
        <authorList>
            <consortium name="The Broad Institute Genome Sequencing Platform"/>
            <person name="Russ C."/>
            <person name="Cuomo C."/>
            <person name="Young S.K."/>
            <person name="Zeng Q."/>
            <person name="Gargeya S."/>
            <person name="Alvarado L."/>
            <person name="Berlin A."/>
            <person name="Chapman S.B."/>
            <person name="Chen Z."/>
            <person name="Freedman E."/>
            <person name="Gellesch M."/>
            <person name="Goldberg J."/>
            <person name="Griggs A."/>
            <person name="Gujja S."/>
            <person name="Heilman E."/>
            <person name="Heiman D."/>
            <person name="Howarth C."/>
            <person name="Mehta T."/>
            <person name="Neiman D."/>
            <person name="Pearson M."/>
            <person name="Roberts A."/>
            <person name="Saif S."/>
            <person name="Shea T."/>
            <person name="Shenoy N."/>
            <person name="Sisk P."/>
            <person name="Stolte C."/>
            <person name="Sykes S."/>
            <person name="White J."/>
            <person name="Yandava C."/>
            <person name="Burger G."/>
            <person name="Gray M.W."/>
            <person name="Holland P.W.H."/>
            <person name="King N."/>
            <person name="Lang F.B.F."/>
            <person name="Roger A.J."/>
            <person name="Ruiz-Trillo I."/>
            <person name="Haas B."/>
            <person name="Nusbaum C."/>
            <person name="Birren B."/>
        </authorList>
    </citation>
    <scope>NUCLEOTIDE SEQUENCE [LARGE SCALE GENOMIC DNA]</scope>
    <source>
        <strain evidence="1 2">JP610</strain>
    </source>
</reference>
<dbReference type="Proteomes" id="UP000054560">
    <property type="component" value="Unassembled WGS sequence"/>
</dbReference>
<sequence>AKENNPDKRRFIPEIVRGVQMEGRPQEGLTGRISNQKKKVIELIQYLDVCPVRVITKCR</sequence>
<accession>A0A0L0EXY9</accession>
<dbReference type="RefSeq" id="XP_014143171.1">
    <property type="nucleotide sequence ID" value="XM_014287696.1"/>
</dbReference>
<organism evidence="1 2">
    <name type="scientific">Sphaeroforma arctica JP610</name>
    <dbReference type="NCBI Taxonomy" id="667725"/>
    <lineage>
        <taxon>Eukaryota</taxon>
        <taxon>Ichthyosporea</taxon>
        <taxon>Ichthyophonida</taxon>
        <taxon>Sphaeroforma</taxon>
    </lineage>
</organism>
<protein>
    <submittedName>
        <fullName evidence="1">Uncharacterized protein</fullName>
    </submittedName>
</protein>
<evidence type="ECO:0000313" key="1">
    <source>
        <dbReference type="EMBL" id="KNC69269.1"/>
    </source>
</evidence>
<dbReference type="GeneID" id="25918728"/>
<proteinExistence type="predicted"/>
<name>A0A0L0EXY9_9EUKA</name>